<dbReference type="InterPro" id="IPR007730">
    <property type="entry name" value="SPOR-like_dom"/>
</dbReference>
<gene>
    <name evidence="3" type="ORF">METZ01_LOCUS34545</name>
</gene>
<dbReference type="InterPro" id="IPR036680">
    <property type="entry name" value="SPOR-like_sf"/>
</dbReference>
<keyword evidence="1" id="KW-1133">Transmembrane helix</keyword>
<name>A0A381QQS2_9ZZZZ</name>
<sequence length="511" mass="58984">MLHQSIKFYFARFACTLFLMFGIGFSGLYFIHEVALPNIVFDDLAVQWSIFLVCLFFGFIGYGMLGEQRFSNALYKLKNIPPNSLAENIKFQFENLIELTYSSYFLPSTGKRYRNLSVLQYADYLLSIGEESPRALSYYVQAFIQSPQNSRFRKPLLSILNRGQELSGQEMDLLLIMYQQEKQHDPVFTSYLARLFLRAKQWSGQTEPLFLSALDEKNELSEEIIKFVLPIYLAHRRTDERALSFFVKALEFSVEDEKEIKIILAQSYCEGNLVGVAPHLHRKCEEIFYKLESSQQEELKSKADETRIAFKLKKIKLFRKEDLQDLKRLKVEMGLVTTKISLIMKGIIWFGLRLRNSGKWVLLKILDGAYLFGNLSFKKKFTTFAIVSIFIVIGVSFKEVWSPNYGQEKDIFQGSSVISSGSIERKKGSRVFTVQIAAVDSAKEANKLVEKLKRKNIENLYVVKSKRSQGGHWFKLRVGKFSSKIKASEFANQLIASKKVKNYFITAIPKK</sequence>
<feature type="domain" description="SPOR" evidence="2">
    <location>
        <begin position="426"/>
        <end position="507"/>
    </location>
</feature>
<evidence type="ECO:0000256" key="1">
    <source>
        <dbReference type="SAM" id="Phobius"/>
    </source>
</evidence>
<dbReference type="Gene3D" id="3.30.70.1070">
    <property type="entry name" value="Sporulation related repeat"/>
    <property type="match status" value="1"/>
</dbReference>
<protein>
    <recommendedName>
        <fullName evidence="2">SPOR domain-containing protein</fullName>
    </recommendedName>
</protein>
<dbReference type="EMBL" id="UINC01001478">
    <property type="protein sequence ID" value="SUZ81691.1"/>
    <property type="molecule type" value="Genomic_DNA"/>
</dbReference>
<dbReference type="SUPFAM" id="SSF110997">
    <property type="entry name" value="Sporulation related repeat"/>
    <property type="match status" value="1"/>
</dbReference>
<dbReference type="PROSITE" id="PS51724">
    <property type="entry name" value="SPOR"/>
    <property type="match status" value="1"/>
</dbReference>
<keyword evidence="1" id="KW-0812">Transmembrane</keyword>
<dbReference type="Pfam" id="PF05036">
    <property type="entry name" value="SPOR"/>
    <property type="match status" value="1"/>
</dbReference>
<evidence type="ECO:0000259" key="2">
    <source>
        <dbReference type="PROSITE" id="PS51724"/>
    </source>
</evidence>
<evidence type="ECO:0000313" key="3">
    <source>
        <dbReference type="EMBL" id="SUZ81691.1"/>
    </source>
</evidence>
<organism evidence="3">
    <name type="scientific">marine metagenome</name>
    <dbReference type="NCBI Taxonomy" id="408172"/>
    <lineage>
        <taxon>unclassified sequences</taxon>
        <taxon>metagenomes</taxon>
        <taxon>ecological metagenomes</taxon>
    </lineage>
</organism>
<keyword evidence="1" id="KW-0472">Membrane</keyword>
<accession>A0A381QQS2</accession>
<dbReference type="GO" id="GO:0042834">
    <property type="term" value="F:peptidoglycan binding"/>
    <property type="evidence" value="ECO:0007669"/>
    <property type="project" value="InterPro"/>
</dbReference>
<feature type="transmembrane region" description="Helical" evidence="1">
    <location>
        <begin position="9"/>
        <end position="32"/>
    </location>
</feature>
<feature type="transmembrane region" description="Helical" evidence="1">
    <location>
        <begin position="44"/>
        <end position="65"/>
    </location>
</feature>
<proteinExistence type="predicted"/>
<dbReference type="AlphaFoldDB" id="A0A381QQS2"/>
<reference evidence="3" key="1">
    <citation type="submission" date="2018-05" db="EMBL/GenBank/DDBJ databases">
        <authorList>
            <person name="Lanie J.A."/>
            <person name="Ng W.-L."/>
            <person name="Kazmierczak K.M."/>
            <person name="Andrzejewski T.M."/>
            <person name="Davidsen T.M."/>
            <person name="Wayne K.J."/>
            <person name="Tettelin H."/>
            <person name="Glass J.I."/>
            <person name="Rusch D."/>
            <person name="Podicherti R."/>
            <person name="Tsui H.-C.T."/>
            <person name="Winkler M.E."/>
        </authorList>
    </citation>
    <scope>NUCLEOTIDE SEQUENCE</scope>
</reference>